<evidence type="ECO:0000256" key="1">
    <source>
        <dbReference type="ARBA" id="ARBA00004571"/>
    </source>
</evidence>
<evidence type="ECO:0000256" key="10">
    <source>
        <dbReference type="SAM" id="SignalP"/>
    </source>
</evidence>
<dbReference type="RefSeq" id="WP_345066313.1">
    <property type="nucleotide sequence ID" value="NZ_BAABGR010000015.1"/>
</dbReference>
<dbReference type="PROSITE" id="PS52016">
    <property type="entry name" value="TONB_DEPENDENT_REC_3"/>
    <property type="match status" value="1"/>
</dbReference>
<evidence type="ECO:0000313" key="14">
    <source>
        <dbReference type="Proteomes" id="UP001500394"/>
    </source>
</evidence>
<keyword evidence="3 8" id="KW-1134">Transmembrane beta strand</keyword>
<evidence type="ECO:0000256" key="6">
    <source>
        <dbReference type="ARBA" id="ARBA00023136"/>
    </source>
</evidence>
<evidence type="ECO:0000256" key="2">
    <source>
        <dbReference type="ARBA" id="ARBA00022448"/>
    </source>
</evidence>
<keyword evidence="14" id="KW-1185">Reference proteome</keyword>
<sequence>MKARLLLFVFGLIFISANAFAQRTISGKVTDERGTGLGGVTIQEKGKSNQTVSSASGTYTIRVSEGATLVFRSVGMVAVERKVGSENVINVVLKEDASSIDEVVVTAFGIERDRKSLGYSTPRVSGEEVAETQREAFFNGLQGRVPGLSVNSSNGLPGASAQIVLRGFVSISGDNNALIVIDGVPVDNSIINEHDLVYDGTNRENDYSNRAIDLNPEDIESYVIMKGAEATAMFGSMGAGGAILITTKKGKAGRSSVSYTYSGRVETPYRYPERQYVYAQGTNGTYSATSTYAMGPRFNPEQKIYKDNTKNFFRTGFNHKHNLVIEGGAEALTYRWSNEYFDNKGIVPNTSYRRITSRLTGTSKINSKLDVNTTFSFMNSHNDKANKGDAGYLMTLMRFNPLWDVRDWIDRAGNRVLHVSDIYSELDNPFWDAYKNSAYDDVNRILGNTQFNYKVNSWLSMQATLAVDYSNTNGFKIYHAQSYSGSGSASDPDLGEIYIYTKTARILSGQYRASTRHKFWDNKFSLQTSLSANIYDYHYNTDSQYGRKMYDPNFYNINNTDPAERRAKNYIDRRRNMGASLQAVLGYKTLLYLTLTGRVDASSRLMPNHPVYAYPSGSLAFNFSDFDYVKENYKWLDDGKLRFSISRTGKEPFRSYATRSNLETQMTSGGGFAYQVTGGNPNLKIETTEDVEGGIEFSLFKRRFTFDYTYYRRRSIDQIFQPRLSYATGFILRTINGGIIESSGSEIQANIAPIRKKDFSWDITLNYTQQESIVKSMAKDLPETYDSDTWLTGGVRSAVFIGKSIGSLSATQFARNDRGDILINPQNGLPVLPSETTWGYVGDRIPDFTLGIVNKFRYKDFTLNFLWDTRFGGDVYNLLGYRMYVYGLSEHTLNREEPRVVKGVLQDGLENTDFPTPNTIAVTPYYTSAYFYNNITGEKFIEKDIWTIRLRDITLSYNLPKKVIRRLGTRSSMSLFCTLTDVVLLTNYSGLDPESNANTPGLGGIGGFGIDYGNMTRPLGMNFGLRLKL</sequence>
<keyword evidence="6 8" id="KW-0472">Membrane</keyword>
<dbReference type="SUPFAM" id="SSF49464">
    <property type="entry name" value="Carboxypeptidase regulatory domain-like"/>
    <property type="match status" value="1"/>
</dbReference>
<proteinExistence type="inferred from homology"/>
<keyword evidence="4 8" id="KW-0812">Transmembrane</keyword>
<evidence type="ECO:0000256" key="4">
    <source>
        <dbReference type="ARBA" id="ARBA00022692"/>
    </source>
</evidence>
<dbReference type="InterPro" id="IPR039426">
    <property type="entry name" value="TonB-dep_rcpt-like"/>
</dbReference>
<dbReference type="Proteomes" id="UP001500394">
    <property type="component" value="Unassembled WGS sequence"/>
</dbReference>
<evidence type="ECO:0000256" key="3">
    <source>
        <dbReference type="ARBA" id="ARBA00022452"/>
    </source>
</evidence>
<name>A0ABP8R0X0_9SPHI</name>
<dbReference type="EMBL" id="BAABGR010000015">
    <property type="protein sequence ID" value="GAA4515250.1"/>
    <property type="molecule type" value="Genomic_DNA"/>
</dbReference>
<accession>A0ABP8R0X0</accession>
<dbReference type="InterPro" id="IPR000531">
    <property type="entry name" value="Beta-barrel_TonB"/>
</dbReference>
<evidence type="ECO:0000256" key="9">
    <source>
        <dbReference type="RuleBase" id="RU003357"/>
    </source>
</evidence>
<protein>
    <submittedName>
        <fullName evidence="13">SusC/RagA family TonB-linked outer membrane protein</fullName>
    </submittedName>
</protein>
<keyword evidence="2 8" id="KW-0813">Transport</keyword>
<reference evidence="14" key="1">
    <citation type="journal article" date="2019" name="Int. J. Syst. Evol. Microbiol.">
        <title>The Global Catalogue of Microorganisms (GCM) 10K type strain sequencing project: providing services to taxonomists for standard genome sequencing and annotation.</title>
        <authorList>
            <consortium name="The Broad Institute Genomics Platform"/>
            <consortium name="The Broad Institute Genome Sequencing Center for Infectious Disease"/>
            <person name="Wu L."/>
            <person name="Ma J."/>
        </authorList>
    </citation>
    <scope>NUCLEOTIDE SEQUENCE [LARGE SCALE GENOMIC DNA]</scope>
    <source>
        <strain evidence="14">JCM 17858</strain>
    </source>
</reference>
<dbReference type="Pfam" id="PF07715">
    <property type="entry name" value="Plug"/>
    <property type="match status" value="1"/>
</dbReference>
<evidence type="ECO:0000256" key="5">
    <source>
        <dbReference type="ARBA" id="ARBA00023077"/>
    </source>
</evidence>
<comment type="caution">
    <text evidence="13">The sequence shown here is derived from an EMBL/GenBank/DDBJ whole genome shotgun (WGS) entry which is preliminary data.</text>
</comment>
<dbReference type="SUPFAM" id="SSF56935">
    <property type="entry name" value="Porins"/>
    <property type="match status" value="1"/>
</dbReference>
<feature type="domain" description="TonB-dependent receptor-like beta-barrel" evidence="11">
    <location>
        <begin position="429"/>
        <end position="863"/>
    </location>
</feature>
<dbReference type="Pfam" id="PF13715">
    <property type="entry name" value="CarbopepD_reg_2"/>
    <property type="match status" value="1"/>
</dbReference>
<keyword evidence="7 8" id="KW-0998">Cell outer membrane</keyword>
<dbReference type="Gene3D" id="2.40.170.20">
    <property type="entry name" value="TonB-dependent receptor, beta-barrel domain"/>
    <property type="match status" value="1"/>
</dbReference>
<keyword evidence="10" id="KW-0732">Signal</keyword>
<dbReference type="InterPro" id="IPR037066">
    <property type="entry name" value="Plug_dom_sf"/>
</dbReference>
<keyword evidence="5 9" id="KW-0798">TonB box</keyword>
<comment type="similarity">
    <text evidence="8 9">Belongs to the TonB-dependent receptor family.</text>
</comment>
<feature type="chain" id="PRO_5045204826" evidence="10">
    <location>
        <begin position="22"/>
        <end position="1029"/>
    </location>
</feature>
<dbReference type="InterPro" id="IPR023996">
    <property type="entry name" value="TonB-dep_OMP_SusC/RagA"/>
</dbReference>
<comment type="subcellular location">
    <subcellularLocation>
        <location evidence="1 8">Cell outer membrane</location>
        <topology evidence="1 8">Multi-pass membrane protein</topology>
    </subcellularLocation>
</comment>
<feature type="domain" description="TonB-dependent receptor plug" evidence="12">
    <location>
        <begin position="118"/>
        <end position="242"/>
    </location>
</feature>
<dbReference type="NCBIfam" id="TIGR04056">
    <property type="entry name" value="OMP_RagA_SusC"/>
    <property type="match status" value="1"/>
</dbReference>
<dbReference type="Pfam" id="PF00593">
    <property type="entry name" value="TonB_dep_Rec_b-barrel"/>
    <property type="match status" value="1"/>
</dbReference>
<evidence type="ECO:0000259" key="11">
    <source>
        <dbReference type="Pfam" id="PF00593"/>
    </source>
</evidence>
<dbReference type="Gene3D" id="2.170.130.10">
    <property type="entry name" value="TonB-dependent receptor, plug domain"/>
    <property type="match status" value="1"/>
</dbReference>
<dbReference type="InterPro" id="IPR008969">
    <property type="entry name" value="CarboxyPept-like_regulatory"/>
</dbReference>
<evidence type="ECO:0000313" key="13">
    <source>
        <dbReference type="EMBL" id="GAA4515250.1"/>
    </source>
</evidence>
<evidence type="ECO:0000256" key="7">
    <source>
        <dbReference type="ARBA" id="ARBA00023237"/>
    </source>
</evidence>
<evidence type="ECO:0000256" key="8">
    <source>
        <dbReference type="PROSITE-ProRule" id="PRU01360"/>
    </source>
</evidence>
<dbReference type="InterPro" id="IPR012910">
    <property type="entry name" value="Plug_dom"/>
</dbReference>
<evidence type="ECO:0000259" key="12">
    <source>
        <dbReference type="Pfam" id="PF07715"/>
    </source>
</evidence>
<gene>
    <name evidence="13" type="ORF">GCM10023173_12830</name>
</gene>
<organism evidence="13 14">
    <name type="scientific">Sphingobacterium thermophilum</name>
    <dbReference type="NCBI Taxonomy" id="768534"/>
    <lineage>
        <taxon>Bacteria</taxon>
        <taxon>Pseudomonadati</taxon>
        <taxon>Bacteroidota</taxon>
        <taxon>Sphingobacteriia</taxon>
        <taxon>Sphingobacteriales</taxon>
        <taxon>Sphingobacteriaceae</taxon>
        <taxon>Sphingobacterium</taxon>
    </lineage>
</organism>
<feature type="signal peptide" evidence="10">
    <location>
        <begin position="1"/>
        <end position="21"/>
    </location>
</feature>
<dbReference type="InterPro" id="IPR036942">
    <property type="entry name" value="Beta-barrel_TonB_sf"/>
</dbReference>